<proteinExistence type="predicted"/>
<dbReference type="EMBL" id="JADCNM010000005">
    <property type="protein sequence ID" value="KAG0482781.1"/>
    <property type="molecule type" value="Genomic_DNA"/>
</dbReference>
<comment type="caution">
    <text evidence="1">The sequence shown here is derived from an EMBL/GenBank/DDBJ whole genome shotgun (WGS) entry which is preliminary data.</text>
</comment>
<protein>
    <submittedName>
        <fullName evidence="1">Uncharacterized protein</fullName>
    </submittedName>
</protein>
<accession>A0A835QZP8</accession>
<sequence>MKFELAFGENGVGEAVRKGVTGWRRSWDKEKLRENFRRWSARPGQRGWNQNVVGTEKVGAVCVNVKEKVPWRRGTIVNTYAQSLNLLWGEEMDLAS</sequence>
<dbReference type="Proteomes" id="UP000639772">
    <property type="component" value="Unassembled WGS sequence"/>
</dbReference>
<dbReference type="AlphaFoldDB" id="A0A835QZP8"/>
<evidence type="ECO:0000313" key="1">
    <source>
        <dbReference type="EMBL" id="KAG0482781.1"/>
    </source>
</evidence>
<name>A0A835QZP8_VANPL</name>
<organism evidence="1 2">
    <name type="scientific">Vanilla planifolia</name>
    <name type="common">Vanilla</name>
    <dbReference type="NCBI Taxonomy" id="51239"/>
    <lineage>
        <taxon>Eukaryota</taxon>
        <taxon>Viridiplantae</taxon>
        <taxon>Streptophyta</taxon>
        <taxon>Embryophyta</taxon>
        <taxon>Tracheophyta</taxon>
        <taxon>Spermatophyta</taxon>
        <taxon>Magnoliopsida</taxon>
        <taxon>Liliopsida</taxon>
        <taxon>Asparagales</taxon>
        <taxon>Orchidaceae</taxon>
        <taxon>Vanilloideae</taxon>
        <taxon>Vanilleae</taxon>
        <taxon>Vanilla</taxon>
    </lineage>
</organism>
<reference evidence="1 2" key="1">
    <citation type="journal article" date="2020" name="Nat. Food">
        <title>A phased Vanilla planifolia genome enables genetic improvement of flavour and production.</title>
        <authorList>
            <person name="Hasing T."/>
            <person name="Tang H."/>
            <person name="Brym M."/>
            <person name="Khazi F."/>
            <person name="Huang T."/>
            <person name="Chambers A.H."/>
        </authorList>
    </citation>
    <scope>NUCLEOTIDE SEQUENCE [LARGE SCALE GENOMIC DNA]</scope>
    <source>
        <tissue evidence="1">Leaf</tissue>
    </source>
</reference>
<evidence type="ECO:0000313" key="2">
    <source>
        <dbReference type="Proteomes" id="UP000639772"/>
    </source>
</evidence>
<gene>
    <name evidence="1" type="ORF">HPP92_010865</name>
</gene>